<proteinExistence type="predicted"/>
<dbReference type="PANTHER" id="PTHR24246">
    <property type="entry name" value="OLFACTORY RECEPTOR AND ADENOSINE RECEPTOR"/>
    <property type="match status" value="1"/>
</dbReference>
<keyword evidence="13" id="KW-1185">Reference proteome</keyword>
<evidence type="ECO:0000313" key="12">
    <source>
        <dbReference type="EMBL" id="RMX56674.1"/>
    </source>
</evidence>
<evidence type="ECO:0000256" key="5">
    <source>
        <dbReference type="ARBA" id="ARBA00023040"/>
    </source>
</evidence>
<keyword evidence="8" id="KW-0325">Glycoprotein</keyword>
<evidence type="ECO:0000256" key="2">
    <source>
        <dbReference type="ARBA" id="ARBA00022475"/>
    </source>
</evidence>
<reference evidence="12 13" key="1">
    <citation type="journal article" date="2018" name="Sci. Rep.">
        <title>Comparative analysis of the Pocillopora damicornis genome highlights role of immune system in coral evolution.</title>
        <authorList>
            <person name="Cunning R."/>
            <person name="Bay R.A."/>
            <person name="Gillette P."/>
            <person name="Baker A.C."/>
            <person name="Traylor-Knowles N."/>
        </authorList>
    </citation>
    <scope>NUCLEOTIDE SEQUENCE [LARGE SCALE GENOMIC DNA]</scope>
    <source>
        <strain evidence="12">RSMAS</strain>
        <tissue evidence="12">Whole animal</tissue>
    </source>
</reference>
<dbReference type="PANTHER" id="PTHR24246:SF27">
    <property type="entry name" value="ADENOSINE RECEPTOR, ISOFORM A"/>
    <property type="match status" value="1"/>
</dbReference>
<dbReference type="InterPro" id="IPR000276">
    <property type="entry name" value="GPCR_Rhodpsn"/>
</dbReference>
<dbReference type="GO" id="GO:0004930">
    <property type="term" value="F:G protein-coupled receptor activity"/>
    <property type="evidence" value="ECO:0007669"/>
    <property type="project" value="UniProtKB-KW"/>
</dbReference>
<dbReference type="PRINTS" id="PR00237">
    <property type="entry name" value="GPCRRHODOPSN"/>
</dbReference>
<organism evidence="12 13">
    <name type="scientific">Pocillopora damicornis</name>
    <name type="common">Cauliflower coral</name>
    <name type="synonym">Millepora damicornis</name>
    <dbReference type="NCBI Taxonomy" id="46731"/>
    <lineage>
        <taxon>Eukaryota</taxon>
        <taxon>Metazoa</taxon>
        <taxon>Cnidaria</taxon>
        <taxon>Anthozoa</taxon>
        <taxon>Hexacorallia</taxon>
        <taxon>Scleractinia</taxon>
        <taxon>Astrocoeniina</taxon>
        <taxon>Pocilloporidae</taxon>
        <taxon>Pocillopora</taxon>
    </lineage>
</organism>
<dbReference type="AlphaFoldDB" id="A0A3M6USW8"/>
<feature type="domain" description="G-protein coupled receptors family 1 profile" evidence="11">
    <location>
        <begin position="25"/>
        <end position="273"/>
    </location>
</feature>
<feature type="transmembrane region" description="Helical" evidence="10">
    <location>
        <begin position="85"/>
        <end position="103"/>
    </location>
</feature>
<evidence type="ECO:0000256" key="9">
    <source>
        <dbReference type="ARBA" id="ARBA00023224"/>
    </source>
</evidence>
<dbReference type="STRING" id="46731.A0A3M6USW8"/>
<dbReference type="GO" id="GO:0005886">
    <property type="term" value="C:plasma membrane"/>
    <property type="evidence" value="ECO:0007669"/>
    <property type="project" value="UniProtKB-SubCell"/>
</dbReference>
<feature type="transmembrane region" description="Helical" evidence="10">
    <location>
        <begin position="12"/>
        <end position="34"/>
    </location>
</feature>
<dbReference type="EMBL" id="RCHS01000826">
    <property type="protein sequence ID" value="RMX56674.1"/>
    <property type="molecule type" value="Genomic_DNA"/>
</dbReference>
<evidence type="ECO:0000259" key="11">
    <source>
        <dbReference type="PROSITE" id="PS50262"/>
    </source>
</evidence>
<feature type="transmembrane region" description="Helical" evidence="10">
    <location>
        <begin position="152"/>
        <end position="177"/>
    </location>
</feature>
<dbReference type="InterPro" id="IPR017452">
    <property type="entry name" value="GPCR_Rhodpsn_7TM"/>
</dbReference>
<evidence type="ECO:0000256" key="4">
    <source>
        <dbReference type="ARBA" id="ARBA00022989"/>
    </source>
</evidence>
<evidence type="ECO:0000256" key="1">
    <source>
        <dbReference type="ARBA" id="ARBA00004651"/>
    </source>
</evidence>
<evidence type="ECO:0000256" key="10">
    <source>
        <dbReference type="SAM" id="Phobius"/>
    </source>
</evidence>
<keyword evidence="4 10" id="KW-1133">Transmembrane helix</keyword>
<keyword evidence="3 10" id="KW-0812">Transmembrane</keyword>
<protein>
    <recommendedName>
        <fullName evidence="11">G-protein coupled receptors family 1 profile domain-containing protein</fullName>
    </recommendedName>
</protein>
<dbReference type="Gene3D" id="1.20.1070.10">
    <property type="entry name" value="Rhodopsin 7-helix transmembrane proteins"/>
    <property type="match status" value="1"/>
</dbReference>
<name>A0A3M6USW8_POCDA</name>
<dbReference type="CDD" id="cd00637">
    <property type="entry name" value="7tm_classA_rhodopsin-like"/>
    <property type="match status" value="1"/>
</dbReference>
<keyword evidence="5" id="KW-0297">G-protein coupled receptor</keyword>
<comment type="subcellular location">
    <subcellularLocation>
        <location evidence="1">Cell membrane</location>
        <topology evidence="1">Multi-pass membrane protein</topology>
    </subcellularLocation>
</comment>
<evidence type="ECO:0000313" key="13">
    <source>
        <dbReference type="Proteomes" id="UP000275408"/>
    </source>
</evidence>
<accession>A0A3M6USW8</accession>
<evidence type="ECO:0000256" key="8">
    <source>
        <dbReference type="ARBA" id="ARBA00023180"/>
    </source>
</evidence>
<feature type="transmembrane region" description="Helical" evidence="10">
    <location>
        <begin position="123"/>
        <end position="146"/>
    </location>
</feature>
<evidence type="ECO:0000256" key="6">
    <source>
        <dbReference type="ARBA" id="ARBA00023136"/>
    </source>
</evidence>
<feature type="transmembrane region" description="Helical" evidence="10">
    <location>
        <begin position="215"/>
        <end position="236"/>
    </location>
</feature>
<keyword evidence="7" id="KW-0675">Receptor</keyword>
<keyword evidence="2" id="KW-1003">Cell membrane</keyword>
<dbReference type="OMA" id="IACYTRI"/>
<keyword evidence="9" id="KW-0807">Transducer</keyword>
<evidence type="ECO:0000256" key="3">
    <source>
        <dbReference type="ARBA" id="ARBA00022692"/>
    </source>
</evidence>
<comment type="caution">
    <text evidence="12">The sequence shown here is derived from an EMBL/GenBank/DDBJ whole genome shotgun (WGS) entry which is preliminary data.</text>
</comment>
<dbReference type="PROSITE" id="PS50262">
    <property type="entry name" value="G_PROTEIN_RECEP_F1_2"/>
    <property type="match status" value="1"/>
</dbReference>
<dbReference type="OrthoDB" id="5987098at2759"/>
<dbReference type="Pfam" id="PF00001">
    <property type="entry name" value="7tm_1"/>
    <property type="match status" value="1"/>
</dbReference>
<sequence length="294" mass="33214">MDFGDPVTLAQTAFLVSVSVLTMALNSLVIMTIWKDPFKQLKGTANYLILNLAVCDLLMGFPTELLFAILHWFPGNKSVIKAGYITMYFAICASFLTILGLAVERLIVISSAKSDDNSTTTSYCTVGIMSIWLFAALTASLPMLGWDSFDSYRLFIADAIGVPVLILLIACYTRIFLLIRKQLHRYFATGDQRRELQPLTPKSQRMERLKRRERGVALSVFILTGLVTVCWSPLFIVENIRQCCDHDDCIPKKLDLIFESLIFVHPLANPIAYALRTAKFRRALKRIFRRSGNN</sequence>
<keyword evidence="6 10" id="KW-0472">Membrane</keyword>
<feature type="transmembrane region" description="Helical" evidence="10">
    <location>
        <begin position="46"/>
        <end position="73"/>
    </location>
</feature>
<feature type="transmembrane region" description="Helical" evidence="10">
    <location>
        <begin position="256"/>
        <end position="275"/>
    </location>
</feature>
<dbReference type="Proteomes" id="UP000275408">
    <property type="component" value="Unassembled WGS sequence"/>
</dbReference>
<dbReference type="SUPFAM" id="SSF81321">
    <property type="entry name" value="Family A G protein-coupled receptor-like"/>
    <property type="match status" value="1"/>
</dbReference>
<gene>
    <name evidence="12" type="ORF">pdam_00002439</name>
</gene>
<evidence type="ECO:0000256" key="7">
    <source>
        <dbReference type="ARBA" id="ARBA00023170"/>
    </source>
</evidence>